<accession>A0ABQ1XL40</accession>
<dbReference type="SUPFAM" id="SSF56176">
    <property type="entry name" value="FAD-binding/transporter-associated domain-like"/>
    <property type="match status" value="1"/>
</dbReference>
<dbReference type="EMBL" id="BMKU01000005">
    <property type="protein sequence ID" value="GGG96538.1"/>
    <property type="molecule type" value="Genomic_DNA"/>
</dbReference>
<dbReference type="PANTHER" id="PTHR43762:SF1">
    <property type="entry name" value="D-ARABINONO-1,4-LACTONE OXIDASE"/>
    <property type="match status" value="1"/>
</dbReference>
<dbReference type="InterPro" id="IPR016167">
    <property type="entry name" value="FAD-bd_PCMH_sub1"/>
</dbReference>
<dbReference type="PIRSF" id="PIRSF000136">
    <property type="entry name" value="LGO_GLO"/>
    <property type="match status" value="1"/>
</dbReference>
<dbReference type="Gene3D" id="3.30.70.2530">
    <property type="match status" value="1"/>
</dbReference>
<feature type="domain" description="FAD-binding PCMH-type" evidence="2">
    <location>
        <begin position="47"/>
        <end position="212"/>
    </location>
</feature>
<dbReference type="PANTHER" id="PTHR43762">
    <property type="entry name" value="L-GULONOLACTONE OXIDASE"/>
    <property type="match status" value="1"/>
</dbReference>
<sequence>MLQRSVARRWRQRERALTVGLLALTVEGANCTSNRKADSMKNWAGNLEYASAEVRRPASVDELAGIVAGAGRVKALGSRHSFNRVGDTDGVHVLLDALPQRIELSPDHTTVRVSGGVSYGELCRALEQSGAAIHNLASLPHISVAGAVQTGTHGSGVNNQSLAGAVQSIDLVRPSGEQVSLTRADRDEFRASVVGLGALGIVTGLELAVQPSFRMRQRVLENLPWDQALGSFRELVSSAYSVSLFTDYAGDSISQVWLKALDSEPPLDGLFGATAAVSPRHPLPDMSAENCTVQLDEPGQWLDRLPHFRHEFTPSNGEELQSEFILPLEHAPAAIEAVRGLADKLAPLLFVSEIRTGAADEFWLSPFYRQRSVALHFTWRPLQPEVEAVLPELEDLLRPFGARPHWGKLFSPEEHDWESLYPRFADFRSLASAHDPDGKFRNGLLDSILGVPAASAR</sequence>
<reference evidence="4" key="1">
    <citation type="journal article" date="2019" name="Int. J. Syst. Evol. Microbiol.">
        <title>The Global Catalogue of Microorganisms (GCM) 10K type strain sequencing project: providing services to taxonomists for standard genome sequencing and annotation.</title>
        <authorList>
            <consortium name="The Broad Institute Genomics Platform"/>
            <consortium name="The Broad Institute Genome Sequencing Center for Infectious Disease"/>
            <person name="Wu L."/>
            <person name="Ma J."/>
        </authorList>
    </citation>
    <scope>NUCLEOTIDE SEQUENCE [LARGE SCALE GENOMIC DNA]</scope>
    <source>
        <strain evidence="4">CGMCC 1.1927</strain>
    </source>
</reference>
<dbReference type="InterPro" id="IPR007173">
    <property type="entry name" value="ALO_C"/>
</dbReference>
<dbReference type="Pfam" id="PF01565">
    <property type="entry name" value="FAD_binding_4"/>
    <property type="match status" value="1"/>
</dbReference>
<proteinExistence type="predicted"/>
<dbReference type="Gene3D" id="3.30.43.10">
    <property type="entry name" value="Uridine Diphospho-n-acetylenolpyruvylglucosamine Reductase, domain 2"/>
    <property type="match status" value="1"/>
</dbReference>
<keyword evidence="1" id="KW-0560">Oxidoreductase</keyword>
<comment type="caution">
    <text evidence="3">The sequence shown here is derived from an EMBL/GenBank/DDBJ whole genome shotgun (WGS) entry which is preliminary data.</text>
</comment>
<dbReference type="Gene3D" id="3.30.70.2520">
    <property type="match status" value="1"/>
</dbReference>
<protein>
    <submittedName>
        <fullName evidence="3">Xylitol oxidase</fullName>
    </submittedName>
</protein>
<dbReference type="Gene3D" id="3.30.465.10">
    <property type="match status" value="1"/>
</dbReference>
<dbReference type="InterPro" id="IPR016171">
    <property type="entry name" value="Vanillyl_alc_oxidase_C-sub2"/>
</dbReference>
<dbReference type="Proteomes" id="UP000596938">
    <property type="component" value="Unassembled WGS sequence"/>
</dbReference>
<dbReference type="InterPro" id="IPR016166">
    <property type="entry name" value="FAD-bd_PCMH"/>
</dbReference>
<keyword evidence="4" id="KW-1185">Reference proteome</keyword>
<name>A0ABQ1XL40_9MICC</name>
<dbReference type="InterPro" id="IPR036318">
    <property type="entry name" value="FAD-bd_PCMH-like_sf"/>
</dbReference>
<dbReference type="InterPro" id="IPR016169">
    <property type="entry name" value="FAD-bd_PCMH_sub2"/>
</dbReference>
<evidence type="ECO:0000256" key="1">
    <source>
        <dbReference type="ARBA" id="ARBA00023002"/>
    </source>
</evidence>
<evidence type="ECO:0000259" key="2">
    <source>
        <dbReference type="PROSITE" id="PS51387"/>
    </source>
</evidence>
<dbReference type="PROSITE" id="PS51387">
    <property type="entry name" value="FAD_PCMH"/>
    <property type="match status" value="1"/>
</dbReference>
<dbReference type="InterPro" id="IPR010031">
    <property type="entry name" value="FAD_lactone_oxidase-like"/>
</dbReference>
<dbReference type="Gene3D" id="1.10.45.10">
    <property type="entry name" value="Vanillyl-alcohol Oxidase, Chain A, domain 4"/>
    <property type="match status" value="1"/>
</dbReference>
<dbReference type="Pfam" id="PF04030">
    <property type="entry name" value="ALO"/>
    <property type="match status" value="1"/>
</dbReference>
<evidence type="ECO:0000313" key="4">
    <source>
        <dbReference type="Proteomes" id="UP000596938"/>
    </source>
</evidence>
<organism evidence="3 4">
    <name type="scientific">Pseudarthrobacter polychromogenes</name>
    <dbReference type="NCBI Taxonomy" id="1676"/>
    <lineage>
        <taxon>Bacteria</taxon>
        <taxon>Bacillati</taxon>
        <taxon>Actinomycetota</taxon>
        <taxon>Actinomycetes</taxon>
        <taxon>Micrococcales</taxon>
        <taxon>Micrococcaceae</taxon>
        <taxon>Pseudarthrobacter</taxon>
    </lineage>
</organism>
<gene>
    <name evidence="3" type="ORF">GCM10011577_19660</name>
</gene>
<evidence type="ECO:0000313" key="3">
    <source>
        <dbReference type="EMBL" id="GGG96538.1"/>
    </source>
</evidence>
<dbReference type="InterPro" id="IPR006094">
    <property type="entry name" value="Oxid_FAD_bind_N"/>
</dbReference>